<dbReference type="OrthoDB" id="2974679at2"/>
<accession>A0A1H8IYN2</accession>
<organism evidence="3 4">
    <name type="scientific">Paenibacillus sophorae</name>
    <dbReference type="NCBI Taxonomy" id="1333845"/>
    <lineage>
        <taxon>Bacteria</taxon>
        <taxon>Bacillati</taxon>
        <taxon>Bacillota</taxon>
        <taxon>Bacilli</taxon>
        <taxon>Bacillales</taxon>
        <taxon>Paenibacillaceae</taxon>
        <taxon>Paenibacillus</taxon>
    </lineage>
</organism>
<evidence type="ECO:0000256" key="1">
    <source>
        <dbReference type="SAM" id="SignalP"/>
    </source>
</evidence>
<name>A0A1H8IYN2_9BACL</name>
<dbReference type="RefSeq" id="WP_036596808.1">
    <property type="nucleotide sequence ID" value="NZ_CP076607.1"/>
</dbReference>
<keyword evidence="5" id="KW-1185">Reference proteome</keyword>
<feature type="signal peptide" evidence="1">
    <location>
        <begin position="1"/>
        <end position="31"/>
    </location>
</feature>
<dbReference type="EMBL" id="CP076607">
    <property type="protein sequence ID" value="QWU16138.1"/>
    <property type="molecule type" value="Genomic_DNA"/>
</dbReference>
<dbReference type="EMBL" id="FODH01000002">
    <property type="protein sequence ID" value="SEN73612.1"/>
    <property type="molecule type" value="Genomic_DNA"/>
</dbReference>
<dbReference type="Proteomes" id="UP000683429">
    <property type="component" value="Chromosome"/>
</dbReference>
<dbReference type="Proteomes" id="UP000198809">
    <property type="component" value="Unassembled WGS sequence"/>
</dbReference>
<reference evidence="2 5" key="2">
    <citation type="submission" date="2021-06" db="EMBL/GenBank/DDBJ databases">
        <title>Whole genome sequence of Paenibacillus sophorae DSM23020 for comparative genomics.</title>
        <authorList>
            <person name="Kim M.-J."/>
            <person name="Lee G."/>
            <person name="Shin J.-H."/>
        </authorList>
    </citation>
    <scope>NUCLEOTIDE SEQUENCE [LARGE SCALE GENOMIC DNA]</scope>
    <source>
        <strain evidence="2 5">DSM 23020</strain>
    </source>
</reference>
<evidence type="ECO:0000313" key="4">
    <source>
        <dbReference type="Proteomes" id="UP000198809"/>
    </source>
</evidence>
<keyword evidence="1" id="KW-0732">Signal</keyword>
<evidence type="ECO:0000313" key="2">
    <source>
        <dbReference type="EMBL" id="QWU16138.1"/>
    </source>
</evidence>
<evidence type="ECO:0000313" key="5">
    <source>
        <dbReference type="Proteomes" id="UP000683429"/>
    </source>
</evidence>
<proteinExistence type="predicted"/>
<gene>
    <name evidence="2" type="ORF">KP014_02365</name>
    <name evidence="3" type="ORF">SAMN04487895_102395</name>
</gene>
<evidence type="ECO:0000313" key="3">
    <source>
        <dbReference type="EMBL" id="SEN73612.1"/>
    </source>
</evidence>
<reference evidence="3 4" key="1">
    <citation type="submission" date="2016-10" db="EMBL/GenBank/DDBJ databases">
        <authorList>
            <person name="de Groot N.N."/>
        </authorList>
    </citation>
    <scope>NUCLEOTIDE SEQUENCE [LARGE SCALE GENOMIC DNA]</scope>
    <source>
        <strain evidence="3 4">CGMCC 1.10238</strain>
    </source>
</reference>
<sequence length="263" mass="28806">MKLFSNGKISSVIKITLLACMALFWASPAFANGTDSKGELKKEITQMSNSEFDSWMADYVVKNKNKDIQDKKKELKDLGVEFTESPKSDLGISIMSSGGYPSDVDLSVIGSKRTQDIFWRVQSILIMTNTLWDCGSLDLLSVEWDPNRAAFYSYSTDGNFTSLLDYSKRGSGALLFNVEDKRMYAGDSTYGVAYVTLKSGTSGDLEMATKYTHTYNDTSVTWQVGSNVGYSTTGPSGGITYTLTGSTIPANWSKSDVNAVINP</sequence>
<protein>
    <submittedName>
        <fullName evidence="3">Uncharacterized protein</fullName>
    </submittedName>
</protein>
<dbReference type="AlphaFoldDB" id="A0A1H8IYN2"/>
<feature type="chain" id="PRO_5011536987" evidence="1">
    <location>
        <begin position="32"/>
        <end position="263"/>
    </location>
</feature>